<dbReference type="GO" id="GO:0000978">
    <property type="term" value="F:RNA polymerase II cis-regulatory region sequence-specific DNA binding"/>
    <property type="evidence" value="ECO:0007669"/>
    <property type="project" value="TreeGrafter"/>
</dbReference>
<dbReference type="CDD" id="cd11393">
    <property type="entry name" value="bHLH_AtbHLH_like"/>
    <property type="match status" value="1"/>
</dbReference>
<dbReference type="EMBL" id="CM010720">
    <property type="protein sequence ID" value="RZC66462.1"/>
    <property type="molecule type" value="Genomic_DNA"/>
</dbReference>
<feature type="compositionally biased region" description="Basic residues" evidence="5">
    <location>
        <begin position="8"/>
        <end position="19"/>
    </location>
</feature>
<dbReference type="Gramene" id="RZC66462">
    <property type="protein sequence ID" value="RZC66462"/>
    <property type="gene ID" value="C5167_010153"/>
</dbReference>
<evidence type="ECO:0000256" key="5">
    <source>
        <dbReference type="SAM" id="MobiDB-lite"/>
    </source>
</evidence>
<evidence type="ECO:0000259" key="6">
    <source>
        <dbReference type="PROSITE" id="PS50888"/>
    </source>
</evidence>
<dbReference type="OMA" id="RTNCTEA"/>
<reference evidence="7 8" key="1">
    <citation type="journal article" date="2018" name="Science">
        <title>The opium poppy genome and morphinan production.</title>
        <authorList>
            <person name="Guo L."/>
            <person name="Winzer T."/>
            <person name="Yang X."/>
            <person name="Li Y."/>
            <person name="Ning Z."/>
            <person name="He Z."/>
            <person name="Teodor R."/>
            <person name="Lu Y."/>
            <person name="Bowser T.A."/>
            <person name="Graham I.A."/>
            <person name="Ye K."/>
        </authorList>
    </citation>
    <scope>NUCLEOTIDE SEQUENCE [LARGE SCALE GENOMIC DNA]</scope>
    <source>
        <strain evidence="8">cv. HN1</strain>
        <tissue evidence="7">Leaves</tissue>
    </source>
</reference>
<dbReference type="PANTHER" id="PTHR16223:SF56">
    <property type="entry name" value="TRANSCRIPTION FACTOR BHLH110"/>
    <property type="match status" value="1"/>
</dbReference>
<feature type="compositionally biased region" description="Low complexity" evidence="5">
    <location>
        <begin position="30"/>
        <end position="39"/>
    </location>
</feature>
<feature type="region of interest" description="Disordered" evidence="5">
    <location>
        <begin position="1"/>
        <end position="51"/>
    </location>
</feature>
<dbReference type="InterPro" id="IPR045239">
    <property type="entry name" value="bHLH95_bHLH"/>
</dbReference>
<feature type="compositionally biased region" description="Low complexity" evidence="5">
    <location>
        <begin position="351"/>
        <end position="360"/>
    </location>
</feature>
<dbReference type="Proteomes" id="UP000316621">
    <property type="component" value="Chromosome 6"/>
</dbReference>
<dbReference type="AlphaFoldDB" id="A0A4Y7K285"/>
<evidence type="ECO:0000313" key="8">
    <source>
        <dbReference type="Proteomes" id="UP000316621"/>
    </source>
</evidence>
<evidence type="ECO:0000313" key="7">
    <source>
        <dbReference type="EMBL" id="RZC66462.1"/>
    </source>
</evidence>
<gene>
    <name evidence="7" type="ORF">C5167_010153</name>
</gene>
<accession>A0A4Y7K285</accession>
<dbReference type="GO" id="GO:0005634">
    <property type="term" value="C:nucleus"/>
    <property type="evidence" value="ECO:0007669"/>
    <property type="project" value="UniProtKB-SubCell"/>
</dbReference>
<evidence type="ECO:0000256" key="1">
    <source>
        <dbReference type="ARBA" id="ARBA00004123"/>
    </source>
</evidence>
<dbReference type="SUPFAM" id="SSF47459">
    <property type="entry name" value="HLH, helix-loop-helix DNA-binding domain"/>
    <property type="match status" value="1"/>
</dbReference>
<feature type="domain" description="BHLH" evidence="6">
    <location>
        <begin position="365"/>
        <end position="422"/>
    </location>
</feature>
<name>A0A4Y7K285_PAPSO</name>
<keyword evidence="2" id="KW-0805">Transcription regulation</keyword>
<dbReference type="InterPro" id="IPR045843">
    <property type="entry name" value="IND-like"/>
</dbReference>
<dbReference type="InterPro" id="IPR011598">
    <property type="entry name" value="bHLH_dom"/>
</dbReference>
<keyword evidence="4" id="KW-0539">Nucleus</keyword>
<dbReference type="PANTHER" id="PTHR16223">
    <property type="entry name" value="TRANSCRIPTION FACTOR BHLH83-RELATED"/>
    <property type="match status" value="1"/>
</dbReference>
<proteinExistence type="predicted"/>
<evidence type="ECO:0000256" key="4">
    <source>
        <dbReference type="ARBA" id="ARBA00023242"/>
    </source>
</evidence>
<feature type="region of interest" description="Disordered" evidence="5">
    <location>
        <begin position="437"/>
        <end position="466"/>
    </location>
</feature>
<evidence type="ECO:0000256" key="3">
    <source>
        <dbReference type="ARBA" id="ARBA00023163"/>
    </source>
</evidence>
<feature type="region of interest" description="Disordered" evidence="5">
    <location>
        <begin position="336"/>
        <end position="374"/>
    </location>
</feature>
<dbReference type="PROSITE" id="PS50888">
    <property type="entry name" value="BHLH"/>
    <property type="match status" value="1"/>
</dbReference>
<protein>
    <recommendedName>
        <fullName evidence="6">BHLH domain-containing protein</fullName>
    </recommendedName>
</protein>
<keyword evidence="8" id="KW-1185">Reference proteome</keyword>
<comment type="subcellular location">
    <subcellularLocation>
        <location evidence="1">Nucleus</location>
    </subcellularLocation>
</comment>
<organism evidence="7 8">
    <name type="scientific">Papaver somniferum</name>
    <name type="common">Opium poppy</name>
    <dbReference type="NCBI Taxonomy" id="3469"/>
    <lineage>
        <taxon>Eukaryota</taxon>
        <taxon>Viridiplantae</taxon>
        <taxon>Streptophyta</taxon>
        <taxon>Embryophyta</taxon>
        <taxon>Tracheophyta</taxon>
        <taxon>Spermatophyta</taxon>
        <taxon>Magnoliopsida</taxon>
        <taxon>Ranunculales</taxon>
        <taxon>Papaveraceae</taxon>
        <taxon>Papaveroideae</taxon>
        <taxon>Papaver</taxon>
    </lineage>
</organism>
<keyword evidence="3" id="KW-0804">Transcription</keyword>
<dbReference type="InterPro" id="IPR036638">
    <property type="entry name" value="HLH_DNA-bd_sf"/>
</dbReference>
<sequence>MEQYSGNLHHHHHHHHHHHQLQEQLNIVGSSSSSTSSLSTPPPPPPFYQLLGINNSSSTWNQNLILNNGGNYFNQNGNVNGITGSPRDEVISRQSKNNNDDDIHHFVPPSLNTSTIHHQNQDLSNFHGRGFIDVNDQSLHELHLAKIKKELLLSSSSSLDSHHASKLFSNEAIMNNTFSKNYFKNENQLQDFYEEDLSSTNTHLGDLYNNNPETFTGFGNSFNPLSRVHGNNFSQMMILPSTTISNADSNPQSFTSATTNTSPLGLSSFQALDLLSSSSTKNIGGGFDPDQTNSLFKDRSLSLNLYNNDMNPGVINNNWPSTNNPSKVNSLINGVTDAAKRPRPPGSSGNPKKTPQTTPVKKPRTESRSSIPPLKVRKEKLGDRIANLQQLVAPFGKACILPTLPTDTASVLMEAIGYIKFLQEQVETLSVPYMKSGRNNNAMRPKFQQGTSNARGGEVDTNEPKRDLRSRGLCLVPLSCTSYIITDDNSLSHVNWSTSGLPHFGGGSI</sequence>
<feature type="compositionally biased region" description="Polar residues" evidence="5">
    <location>
        <begin position="437"/>
        <end position="454"/>
    </location>
</feature>
<dbReference type="GO" id="GO:0000981">
    <property type="term" value="F:DNA-binding transcription factor activity, RNA polymerase II-specific"/>
    <property type="evidence" value="ECO:0007669"/>
    <property type="project" value="TreeGrafter"/>
</dbReference>
<dbReference type="GO" id="GO:0046983">
    <property type="term" value="F:protein dimerization activity"/>
    <property type="evidence" value="ECO:0007669"/>
    <property type="project" value="InterPro"/>
</dbReference>
<dbReference type="Gene3D" id="4.10.280.10">
    <property type="entry name" value="Helix-loop-helix DNA-binding domain"/>
    <property type="match status" value="1"/>
</dbReference>
<evidence type="ECO:0000256" key="2">
    <source>
        <dbReference type="ARBA" id="ARBA00023015"/>
    </source>
</evidence>